<evidence type="ECO:0000313" key="11">
    <source>
        <dbReference type="EMBL" id="KAK7678439.1"/>
    </source>
</evidence>
<protein>
    <recommendedName>
        <fullName evidence="13">ER transporter 6TM N-terminal domain-containing protein</fullName>
    </recommendedName>
</protein>
<feature type="region of interest" description="Disordered" evidence="6">
    <location>
        <begin position="1"/>
        <end position="47"/>
    </location>
</feature>
<reference evidence="11 12" key="1">
    <citation type="submission" date="2022-09" db="EMBL/GenBank/DDBJ databases">
        <authorList>
            <person name="Palmer J.M."/>
        </authorList>
    </citation>
    <scope>NUCLEOTIDE SEQUENCE [LARGE SCALE GENOMIC DNA]</scope>
    <source>
        <strain evidence="11 12">DSM 7382</strain>
    </source>
</reference>
<comment type="caution">
    <text evidence="11">The sequence shown here is derived from an EMBL/GenBank/DDBJ whole genome shotgun (WGS) entry which is preliminary data.</text>
</comment>
<evidence type="ECO:0000259" key="10">
    <source>
        <dbReference type="Pfam" id="PF13515"/>
    </source>
</evidence>
<feature type="region of interest" description="Disordered" evidence="6">
    <location>
        <begin position="568"/>
        <end position="597"/>
    </location>
</feature>
<accession>A0AAW0FHM5</accession>
<dbReference type="InterPro" id="IPR018823">
    <property type="entry name" value="ArAE_2_N"/>
</dbReference>
<dbReference type="AlphaFoldDB" id="A0AAW0FHM5"/>
<evidence type="ECO:0000259" key="9">
    <source>
        <dbReference type="Pfam" id="PF10337"/>
    </source>
</evidence>
<dbReference type="Pfam" id="PF10334">
    <property type="entry name" value="BRE4"/>
    <property type="match status" value="1"/>
</dbReference>
<feature type="transmembrane region" description="Helical" evidence="7">
    <location>
        <begin position="114"/>
        <end position="143"/>
    </location>
</feature>
<evidence type="ECO:0000256" key="6">
    <source>
        <dbReference type="SAM" id="MobiDB-lite"/>
    </source>
</evidence>
<dbReference type="GO" id="GO:0016020">
    <property type="term" value="C:membrane"/>
    <property type="evidence" value="ECO:0007669"/>
    <property type="project" value="UniProtKB-SubCell"/>
</dbReference>
<dbReference type="Pfam" id="PF10337">
    <property type="entry name" value="ArAE_2_N"/>
    <property type="match status" value="1"/>
</dbReference>
<keyword evidence="3 7" id="KW-1133">Transmembrane helix</keyword>
<keyword evidence="4 7" id="KW-0472">Membrane</keyword>
<dbReference type="PANTHER" id="PTHR37994:SF3">
    <property type="entry name" value="ER TRANSPORTER 6TM N-TERMINAL DOMAIN-CONTAINING PROTEIN"/>
    <property type="match status" value="1"/>
</dbReference>
<name>A0AAW0FHM5_9APHY</name>
<dbReference type="Proteomes" id="UP001385951">
    <property type="component" value="Unassembled WGS sequence"/>
</dbReference>
<feature type="domain" description="Integral membrane bound transporter" evidence="10">
    <location>
        <begin position="651"/>
        <end position="787"/>
    </location>
</feature>
<feature type="domain" description="Putative ER transporter 6TM N-terminal" evidence="9">
    <location>
        <begin position="52"/>
        <end position="491"/>
    </location>
</feature>
<keyword evidence="12" id="KW-1185">Reference proteome</keyword>
<feature type="transmembrane region" description="Helical" evidence="7">
    <location>
        <begin position="736"/>
        <end position="753"/>
    </location>
</feature>
<feature type="domain" description="DUF2421" evidence="8">
    <location>
        <begin position="792"/>
        <end position="1009"/>
    </location>
</feature>
<feature type="compositionally biased region" description="Polar residues" evidence="6">
    <location>
        <begin position="1"/>
        <end position="11"/>
    </location>
</feature>
<feature type="transmembrane region" description="Helical" evidence="7">
    <location>
        <begin position="626"/>
        <end position="645"/>
    </location>
</feature>
<dbReference type="EMBL" id="JASBNA010000071">
    <property type="protein sequence ID" value="KAK7678439.1"/>
    <property type="molecule type" value="Genomic_DNA"/>
</dbReference>
<evidence type="ECO:0000256" key="7">
    <source>
        <dbReference type="SAM" id="Phobius"/>
    </source>
</evidence>
<dbReference type="InterPro" id="IPR049453">
    <property type="entry name" value="Memb_transporter_dom"/>
</dbReference>
<feature type="transmembrane region" description="Helical" evidence="7">
    <location>
        <begin position="185"/>
        <end position="202"/>
    </location>
</feature>
<feature type="compositionally biased region" description="Basic and acidic residues" evidence="6">
    <location>
        <begin position="15"/>
        <end position="24"/>
    </location>
</feature>
<feature type="transmembrane region" description="Helical" evidence="7">
    <location>
        <begin position="711"/>
        <end position="729"/>
    </location>
</feature>
<evidence type="ECO:0000256" key="1">
    <source>
        <dbReference type="ARBA" id="ARBA00004141"/>
    </source>
</evidence>
<dbReference type="Pfam" id="PF13515">
    <property type="entry name" value="FUSC_2"/>
    <property type="match status" value="1"/>
</dbReference>
<feature type="transmembrane region" description="Helical" evidence="7">
    <location>
        <begin position="209"/>
        <end position="229"/>
    </location>
</feature>
<evidence type="ECO:0000256" key="5">
    <source>
        <dbReference type="SAM" id="Coils"/>
    </source>
</evidence>
<evidence type="ECO:0000259" key="8">
    <source>
        <dbReference type="Pfam" id="PF10334"/>
    </source>
</evidence>
<feature type="transmembrane region" description="Helical" evidence="7">
    <location>
        <begin position="241"/>
        <end position="260"/>
    </location>
</feature>
<keyword evidence="2 7" id="KW-0812">Transmembrane</keyword>
<organism evidence="11 12">
    <name type="scientific">Cerrena zonata</name>
    <dbReference type="NCBI Taxonomy" id="2478898"/>
    <lineage>
        <taxon>Eukaryota</taxon>
        <taxon>Fungi</taxon>
        <taxon>Dikarya</taxon>
        <taxon>Basidiomycota</taxon>
        <taxon>Agaricomycotina</taxon>
        <taxon>Agaricomycetes</taxon>
        <taxon>Polyporales</taxon>
        <taxon>Cerrenaceae</taxon>
        <taxon>Cerrena</taxon>
    </lineage>
</organism>
<proteinExistence type="predicted"/>
<feature type="transmembrane region" description="Helical" evidence="7">
    <location>
        <begin position="679"/>
        <end position="699"/>
    </location>
</feature>
<gene>
    <name evidence="11" type="ORF">QCA50_018499</name>
</gene>
<evidence type="ECO:0000256" key="4">
    <source>
        <dbReference type="ARBA" id="ARBA00023136"/>
    </source>
</evidence>
<evidence type="ECO:0000256" key="2">
    <source>
        <dbReference type="ARBA" id="ARBA00022692"/>
    </source>
</evidence>
<comment type="subcellular location">
    <subcellularLocation>
        <location evidence="1">Membrane</location>
        <topology evidence="1">Multi-pass membrane protein</topology>
    </subcellularLocation>
</comment>
<evidence type="ECO:0000313" key="12">
    <source>
        <dbReference type="Proteomes" id="UP001385951"/>
    </source>
</evidence>
<evidence type="ECO:0008006" key="13">
    <source>
        <dbReference type="Google" id="ProtNLM"/>
    </source>
</evidence>
<feature type="coiled-coil region" evidence="5">
    <location>
        <begin position="461"/>
        <end position="488"/>
    </location>
</feature>
<dbReference type="InterPro" id="IPR018820">
    <property type="entry name" value="BRE4-related_DUF2421"/>
</dbReference>
<dbReference type="PANTHER" id="PTHR37994">
    <property type="entry name" value="ARAE_2_N DOMAIN-CONTAINING PROTEIN-RELATED"/>
    <property type="match status" value="1"/>
</dbReference>
<evidence type="ECO:0000256" key="3">
    <source>
        <dbReference type="ARBA" id="ARBA00022989"/>
    </source>
</evidence>
<sequence length="1029" mass="113944">MASTKESSSAGKETLSGEKRKDIESSTPQPTGDDVGQGPTDPSSTQKFLDKLPTWISTNLKSKKSLKLWIRCWVASWAAFVILLPNKSLSVLGNAAFFALLASLMLPPNLPVQLFIFMAMVIVLGLCVGWAIAAAGMAAALAARDQVALQQSLQREQQSVAGLSNPEALFQADIFQGNFLDTRSTVVYGVFLGFGVFIFALIRAYAPKLTLMSIFGTIAIDIYCSYGPLFPFAQYTLLNSFLISMSCYVAIGVIVTIFIFPETMNHALLTSTSDLLGQINTFIELQNTVLESRPEDIARGSPIITKLLGIRSGIVGKYQQMVGSSKFVTLEFSYGRWNGDDVKGLEEPLLGVISRLGSLQAFSVLLSRYGSRSTDASTETLPTDDGSDTADETFVSESYLVRQLRARHQANEAQYSVGVADVLPLIQESTNDLRDACSKGIQAAKLIVDHVNTKRYHTTDLDKEVAELSDATNRLKKAMEDFKETKRLKVLEPFLPILEKAKSHKKTEPLPLHNLYVAYVFGSNLMVLAEGIVNFMAAVEETANKRTRSRVWAPSSLRALGKAITSRGDTSEQALGEDTTVEKEDEAQRDEKSYKLDPDSKAPTNFMQRIANKVHSLYRWCKTNEAIFAFKYVILTIALWLPSVLKSSAHFVYAQKGLWALIMAQTTLNLYASDQIFNYVTRILGTFVGALLGLLNWYIGNAKGNGNPYGSAASVAAFLVPMIFLRLYAPPQYLTGAILTVVTWGLIMGYSWLDGHIPVFGNVGIGWPIVWRRWVMVMIGCAASFIVMMFPPQSGRTAVRRRNASNITAISYLYSSLVSAWISDKDRPNSKDTEWIVGFRDRLVAVATQLQAVKAQTEMAKWEGGIRGAWPYEEYVKMEEIETQMIAGLALLGGSLAYLDHSVRIKFLQHTRTVNPNFIADVMNMFSTISQALRTGEPLHEASQQNLIDRFHYHGTVATQSLAEENGESPLEAITDYNYMFYASAIVAVFQLLEGLQELRGITVRLVGEVPLEGLSRWRNEFERAHVLV</sequence>
<keyword evidence="5" id="KW-0175">Coiled coil</keyword>
<feature type="transmembrane region" description="Helical" evidence="7">
    <location>
        <begin position="773"/>
        <end position="791"/>
    </location>
</feature>